<dbReference type="Gene3D" id="3.40.630.30">
    <property type="match status" value="1"/>
</dbReference>
<name>I7J652_9CLOT</name>
<organism evidence="1 2">
    <name type="scientific">Caloramator australicus RC3</name>
    <dbReference type="NCBI Taxonomy" id="857293"/>
    <lineage>
        <taxon>Bacteria</taxon>
        <taxon>Bacillati</taxon>
        <taxon>Bacillota</taxon>
        <taxon>Clostridia</taxon>
        <taxon>Eubacteriales</taxon>
        <taxon>Clostridiaceae</taxon>
        <taxon>Caloramator</taxon>
    </lineage>
</organism>
<sequence length="158" mass="18496">MFEKLGKSRTFLIYNEDKAEIEFQILAYYTLALQVLKVDEKFSNRKIKEFDGLSAKIHGERILEFPAILIGQLGKNDLYKDIIKGDEIMNYCLNTILDGQMCLGGRLIMLECKDVPYLIKFYESYGFRKIERDYKDNELLQFVKILNEKDLVNIESAD</sequence>
<dbReference type="Proteomes" id="UP000007652">
    <property type="component" value="Unassembled WGS sequence"/>
</dbReference>
<accession>I7J652</accession>
<dbReference type="RefSeq" id="WP_008909553.1">
    <property type="nucleotide sequence ID" value="NZ_CAKP01000113.1"/>
</dbReference>
<evidence type="ECO:0000313" key="1">
    <source>
        <dbReference type="EMBL" id="CCJ34297.1"/>
    </source>
</evidence>
<reference evidence="1 2" key="1">
    <citation type="journal article" date="2011" name="J. Bacteriol.">
        <title>Draft genome sequence of Caloramator australicus strain RC3T, a thermoanaerobe from the Great Artesian Basin of Australia.</title>
        <authorList>
            <person name="Ogg C.D."/>
            <person name="Patel B.K.C."/>
        </authorList>
    </citation>
    <scope>NUCLEOTIDE SEQUENCE [LARGE SCALE GENOMIC DNA]</scope>
    <source>
        <strain evidence="1 2">RC3</strain>
    </source>
</reference>
<dbReference type="STRING" id="857293.CAAU_2213"/>
<dbReference type="AlphaFoldDB" id="I7J652"/>
<proteinExistence type="predicted"/>
<keyword evidence="2" id="KW-1185">Reference proteome</keyword>
<dbReference type="EMBL" id="CAKP01000113">
    <property type="protein sequence ID" value="CCJ34297.1"/>
    <property type="molecule type" value="Genomic_DNA"/>
</dbReference>
<evidence type="ECO:0008006" key="3">
    <source>
        <dbReference type="Google" id="ProtNLM"/>
    </source>
</evidence>
<comment type="caution">
    <text evidence="1">The sequence shown here is derived from an EMBL/GenBank/DDBJ whole genome shotgun (WGS) entry which is preliminary data.</text>
</comment>
<protein>
    <recommendedName>
        <fullName evidence="3">Acetyltransferase, GNAT family</fullName>
    </recommendedName>
</protein>
<evidence type="ECO:0000313" key="2">
    <source>
        <dbReference type="Proteomes" id="UP000007652"/>
    </source>
</evidence>
<dbReference type="eggNOG" id="COG0456">
    <property type="taxonomic scope" value="Bacteria"/>
</dbReference>
<gene>
    <name evidence="1" type="ORF">CAAU_2213</name>
</gene>